<feature type="region of interest" description="Disordered" evidence="1">
    <location>
        <begin position="253"/>
        <end position="302"/>
    </location>
</feature>
<keyword evidence="3" id="KW-1185">Reference proteome</keyword>
<dbReference type="Proteomes" id="UP000053820">
    <property type="component" value="Unassembled WGS sequence"/>
</dbReference>
<organism evidence="2 3">
    <name type="scientific">Hydnomerulius pinastri MD-312</name>
    <dbReference type="NCBI Taxonomy" id="994086"/>
    <lineage>
        <taxon>Eukaryota</taxon>
        <taxon>Fungi</taxon>
        <taxon>Dikarya</taxon>
        <taxon>Basidiomycota</taxon>
        <taxon>Agaricomycotina</taxon>
        <taxon>Agaricomycetes</taxon>
        <taxon>Agaricomycetidae</taxon>
        <taxon>Boletales</taxon>
        <taxon>Boletales incertae sedis</taxon>
        <taxon>Leucogyrophana</taxon>
    </lineage>
</organism>
<feature type="compositionally biased region" description="Pro residues" evidence="1">
    <location>
        <begin position="212"/>
        <end position="226"/>
    </location>
</feature>
<reference evidence="2 3" key="1">
    <citation type="submission" date="2014-04" db="EMBL/GenBank/DDBJ databases">
        <title>Evolutionary Origins and Diversification of the Mycorrhizal Mutualists.</title>
        <authorList>
            <consortium name="DOE Joint Genome Institute"/>
            <consortium name="Mycorrhizal Genomics Consortium"/>
            <person name="Kohler A."/>
            <person name="Kuo A."/>
            <person name="Nagy L.G."/>
            <person name="Floudas D."/>
            <person name="Copeland A."/>
            <person name="Barry K.W."/>
            <person name="Cichocki N."/>
            <person name="Veneault-Fourrey C."/>
            <person name="LaButti K."/>
            <person name="Lindquist E.A."/>
            <person name="Lipzen A."/>
            <person name="Lundell T."/>
            <person name="Morin E."/>
            <person name="Murat C."/>
            <person name="Riley R."/>
            <person name="Ohm R."/>
            <person name="Sun H."/>
            <person name="Tunlid A."/>
            <person name="Henrissat B."/>
            <person name="Grigoriev I.V."/>
            <person name="Hibbett D.S."/>
            <person name="Martin F."/>
        </authorList>
    </citation>
    <scope>NUCLEOTIDE SEQUENCE [LARGE SCALE GENOMIC DNA]</scope>
    <source>
        <strain evidence="2 3">MD-312</strain>
    </source>
</reference>
<evidence type="ECO:0000256" key="1">
    <source>
        <dbReference type="SAM" id="MobiDB-lite"/>
    </source>
</evidence>
<protein>
    <submittedName>
        <fullName evidence="2">Uncharacterized protein</fullName>
    </submittedName>
</protein>
<evidence type="ECO:0000313" key="3">
    <source>
        <dbReference type="Proteomes" id="UP000053820"/>
    </source>
</evidence>
<sequence length="302" mass="31363">MSLPPDDPDASLLMFSMLHTIGSISQTVSEFTQHGSITPESRHELRLLQKHPNLFAAATLNSNSKLSLPDISQSAVYQMIQSPPASDTPSLPSSPYHLPREATPSVLWGPAGADCGDFENSPYNGAPHPSSRAVLGIRMEAALEVGSSHSSNVASQRSHSPILSQTSIAPLPASAQDSTESMDQDPNPSHLTASPPLNNPSLLTISSERGPSPFPPQGSIPQPNTPPTSHLDGGIPMDADPGLLHQVISFVPLPSMPSTTSGYTPMDADPAPPHLSSPIELQGAASLPSTTPSGAGLSPSGP</sequence>
<proteinExistence type="predicted"/>
<name>A0A0C9W8E4_9AGAM</name>
<dbReference type="EMBL" id="KN839849">
    <property type="protein sequence ID" value="KIJ63708.1"/>
    <property type="molecule type" value="Genomic_DNA"/>
</dbReference>
<accession>A0A0C9W8E4</accession>
<evidence type="ECO:0000313" key="2">
    <source>
        <dbReference type="EMBL" id="KIJ63708.1"/>
    </source>
</evidence>
<dbReference type="AlphaFoldDB" id="A0A0C9W8E4"/>
<gene>
    <name evidence="2" type="ORF">HYDPIDRAFT_29063</name>
</gene>
<feature type="region of interest" description="Disordered" evidence="1">
    <location>
        <begin position="172"/>
        <end position="241"/>
    </location>
</feature>
<dbReference type="HOGENOM" id="CLU_921536_0_0_1"/>
<feature type="compositionally biased region" description="Polar residues" evidence="1">
    <location>
        <begin position="175"/>
        <end position="209"/>
    </location>
</feature>